<evidence type="ECO:0000313" key="1">
    <source>
        <dbReference type="EMBL" id="RRT70528.1"/>
    </source>
</evidence>
<organism evidence="1 2">
    <name type="scientific">Ensete ventricosum</name>
    <name type="common">Abyssinian banana</name>
    <name type="synonym">Musa ensete</name>
    <dbReference type="NCBI Taxonomy" id="4639"/>
    <lineage>
        <taxon>Eukaryota</taxon>
        <taxon>Viridiplantae</taxon>
        <taxon>Streptophyta</taxon>
        <taxon>Embryophyta</taxon>
        <taxon>Tracheophyta</taxon>
        <taxon>Spermatophyta</taxon>
        <taxon>Magnoliopsida</taxon>
        <taxon>Liliopsida</taxon>
        <taxon>Zingiberales</taxon>
        <taxon>Musaceae</taxon>
        <taxon>Ensete</taxon>
    </lineage>
</organism>
<evidence type="ECO:0000313" key="2">
    <source>
        <dbReference type="Proteomes" id="UP000287651"/>
    </source>
</evidence>
<protein>
    <submittedName>
        <fullName evidence="1">Uncharacterized protein</fullName>
    </submittedName>
</protein>
<reference evidence="1 2" key="1">
    <citation type="journal article" date="2014" name="Agronomy (Basel)">
        <title>A Draft Genome Sequence for Ensete ventricosum, the Drought-Tolerant Tree Against Hunger.</title>
        <authorList>
            <person name="Harrison J."/>
            <person name="Moore K.A."/>
            <person name="Paszkiewicz K."/>
            <person name="Jones T."/>
            <person name="Grant M."/>
            <person name="Ambacheew D."/>
            <person name="Muzemil S."/>
            <person name="Studholme D.J."/>
        </authorList>
    </citation>
    <scope>NUCLEOTIDE SEQUENCE [LARGE SCALE GENOMIC DNA]</scope>
</reference>
<name>A0A427A2W2_ENSVE</name>
<proteinExistence type="predicted"/>
<sequence>MGRVGPLEPTAERTAPRLRNDDTTIRCCVYSRRYPTFYMFESLPFLATTTLLAPAAPSPLPIASSLLPMVMFTVTRKETVPFDGQKPGTSGLRKKVRD</sequence>
<gene>
    <name evidence="1" type="ORF">B296_00019192</name>
</gene>
<dbReference type="Proteomes" id="UP000287651">
    <property type="component" value="Unassembled WGS sequence"/>
</dbReference>
<comment type="caution">
    <text evidence="1">The sequence shown here is derived from an EMBL/GenBank/DDBJ whole genome shotgun (WGS) entry which is preliminary data.</text>
</comment>
<accession>A0A427A2W2</accession>
<dbReference type="EMBL" id="AMZH03003986">
    <property type="protein sequence ID" value="RRT70528.1"/>
    <property type="molecule type" value="Genomic_DNA"/>
</dbReference>
<dbReference type="AlphaFoldDB" id="A0A427A2W2"/>